<evidence type="ECO:0000313" key="1">
    <source>
        <dbReference type="EMBL" id="POH70819.1"/>
    </source>
</evidence>
<evidence type="ECO:0000313" key="2">
    <source>
        <dbReference type="Proteomes" id="UP000237104"/>
    </source>
</evidence>
<dbReference type="RefSeq" id="WP_103430105.1">
    <property type="nucleotide sequence ID" value="NZ_PPXF01000014.1"/>
</dbReference>
<gene>
    <name evidence="1" type="ORF">C3B59_03895</name>
</gene>
<proteinExistence type="predicted"/>
<comment type="caution">
    <text evidence="1">The sequence shown here is derived from an EMBL/GenBank/DDBJ whole genome shotgun (WGS) entry which is preliminary data.</text>
</comment>
<dbReference type="EMBL" id="PPXF01000014">
    <property type="protein sequence ID" value="POH70819.1"/>
    <property type="molecule type" value="Genomic_DNA"/>
</dbReference>
<accession>A0A2S3ZNQ6</accession>
<dbReference type="AlphaFoldDB" id="A0A2S3ZNQ6"/>
<name>A0A2S3ZNQ6_9MICO</name>
<protein>
    <submittedName>
        <fullName evidence="1">Uncharacterized protein</fullName>
    </submittedName>
</protein>
<dbReference type="Proteomes" id="UP000237104">
    <property type="component" value="Unassembled WGS sequence"/>
</dbReference>
<sequence>MIDPGELADAREYLLATSEAVARDASPEEHVLLRKTYSAKVVARWETRLEHSPFDSYEDDYGKD</sequence>
<organism evidence="1 2">
    <name type="scientific">Cryobacterium zongtaii</name>
    <dbReference type="NCBI Taxonomy" id="1259217"/>
    <lineage>
        <taxon>Bacteria</taxon>
        <taxon>Bacillati</taxon>
        <taxon>Actinomycetota</taxon>
        <taxon>Actinomycetes</taxon>
        <taxon>Micrococcales</taxon>
        <taxon>Microbacteriaceae</taxon>
        <taxon>Cryobacterium</taxon>
    </lineage>
</organism>
<reference evidence="1 2" key="1">
    <citation type="submission" date="2018-01" db="EMBL/GenBank/DDBJ databases">
        <title>Cryobacterium sp. nov., from glaciers in China.</title>
        <authorList>
            <person name="Liu Q."/>
            <person name="Xin Y.-H."/>
        </authorList>
    </citation>
    <scope>NUCLEOTIDE SEQUENCE [LARGE SCALE GENOMIC DNA]</scope>
    <source>
        <strain evidence="1 2">TMB1-8</strain>
    </source>
</reference>